<proteinExistence type="inferred from homology"/>
<feature type="compositionally biased region" description="Pro residues" evidence="5">
    <location>
        <begin position="114"/>
        <end position="127"/>
    </location>
</feature>
<feature type="compositionally biased region" description="Low complexity" evidence="5">
    <location>
        <begin position="101"/>
        <end position="113"/>
    </location>
</feature>
<dbReference type="PANTHER" id="PTHR13126:SF0">
    <property type="entry name" value="ATP SYNTHASE MITOCHONDRIAL F1 COMPLEX ASSEMBLY FACTOR 1"/>
    <property type="match status" value="1"/>
</dbReference>
<dbReference type="InterPro" id="IPR010591">
    <property type="entry name" value="ATP11"/>
</dbReference>
<dbReference type="Pfam" id="PF06644">
    <property type="entry name" value="ATP11"/>
    <property type="match status" value="1"/>
</dbReference>
<gene>
    <name evidence="6" type="ORF">BDY21DRAFT_312003</name>
</gene>
<reference evidence="6" key="1">
    <citation type="journal article" date="2020" name="Stud. Mycol.">
        <title>101 Dothideomycetes genomes: a test case for predicting lifestyles and emergence of pathogens.</title>
        <authorList>
            <person name="Haridas S."/>
            <person name="Albert R."/>
            <person name="Binder M."/>
            <person name="Bloem J."/>
            <person name="Labutti K."/>
            <person name="Salamov A."/>
            <person name="Andreopoulos B."/>
            <person name="Baker S."/>
            <person name="Barry K."/>
            <person name="Bills G."/>
            <person name="Bluhm B."/>
            <person name="Cannon C."/>
            <person name="Castanera R."/>
            <person name="Culley D."/>
            <person name="Daum C."/>
            <person name="Ezra D."/>
            <person name="Gonzalez J."/>
            <person name="Henrissat B."/>
            <person name="Kuo A."/>
            <person name="Liang C."/>
            <person name="Lipzen A."/>
            <person name="Lutzoni F."/>
            <person name="Magnuson J."/>
            <person name="Mondo S."/>
            <person name="Nolan M."/>
            <person name="Ohm R."/>
            <person name="Pangilinan J."/>
            <person name="Park H.-J."/>
            <person name="Ramirez L."/>
            <person name="Alfaro M."/>
            <person name="Sun H."/>
            <person name="Tritt A."/>
            <person name="Yoshinaga Y."/>
            <person name="Zwiers L.-H."/>
            <person name="Turgeon B."/>
            <person name="Goodwin S."/>
            <person name="Spatafora J."/>
            <person name="Crous P."/>
            <person name="Grigoriev I."/>
        </authorList>
    </citation>
    <scope>NUCLEOTIDE SEQUENCE</scope>
    <source>
        <strain evidence="6">ATCC 16933</strain>
    </source>
</reference>
<dbReference type="OrthoDB" id="16535at2759"/>
<evidence type="ECO:0000256" key="3">
    <source>
        <dbReference type="ARBA" id="ARBA00022946"/>
    </source>
</evidence>
<dbReference type="GO" id="GO:0005739">
    <property type="term" value="C:mitochondrion"/>
    <property type="evidence" value="ECO:0007669"/>
    <property type="project" value="UniProtKB-SubCell"/>
</dbReference>
<evidence type="ECO:0000256" key="4">
    <source>
        <dbReference type="ARBA" id="ARBA00023128"/>
    </source>
</evidence>
<dbReference type="PANTHER" id="PTHR13126">
    <property type="entry name" value="CHAPERONE ATP11"/>
    <property type="match status" value="1"/>
</dbReference>
<dbReference type="GO" id="GO:0033615">
    <property type="term" value="P:mitochondrial proton-transporting ATP synthase complex assembly"/>
    <property type="evidence" value="ECO:0007669"/>
    <property type="project" value="TreeGrafter"/>
</dbReference>
<feature type="region of interest" description="Disordered" evidence="5">
    <location>
        <begin position="101"/>
        <end position="163"/>
    </location>
</feature>
<comment type="similarity">
    <text evidence="2">Belongs to the ATP11 family.</text>
</comment>
<evidence type="ECO:0000256" key="1">
    <source>
        <dbReference type="ARBA" id="ARBA00004173"/>
    </source>
</evidence>
<dbReference type="Proteomes" id="UP000799766">
    <property type="component" value="Unassembled WGS sequence"/>
</dbReference>
<evidence type="ECO:0000313" key="6">
    <source>
        <dbReference type="EMBL" id="KAF2452494.1"/>
    </source>
</evidence>
<dbReference type="AlphaFoldDB" id="A0A6A6NMD3"/>
<keyword evidence="4" id="KW-0496">Mitochondrion</keyword>
<feature type="compositionally biased region" description="Pro residues" evidence="5">
    <location>
        <begin position="134"/>
        <end position="162"/>
    </location>
</feature>
<name>A0A6A6NMD3_9PEZI</name>
<comment type="subcellular location">
    <subcellularLocation>
        <location evidence="1">Mitochondrion</location>
    </subcellularLocation>
</comment>
<organism evidence="6 7">
    <name type="scientific">Lineolata rhizophorae</name>
    <dbReference type="NCBI Taxonomy" id="578093"/>
    <lineage>
        <taxon>Eukaryota</taxon>
        <taxon>Fungi</taxon>
        <taxon>Dikarya</taxon>
        <taxon>Ascomycota</taxon>
        <taxon>Pezizomycotina</taxon>
        <taxon>Dothideomycetes</taxon>
        <taxon>Dothideomycetes incertae sedis</taxon>
        <taxon>Lineolatales</taxon>
        <taxon>Lineolataceae</taxon>
        <taxon>Lineolata</taxon>
    </lineage>
</organism>
<evidence type="ECO:0000256" key="2">
    <source>
        <dbReference type="ARBA" id="ARBA00009116"/>
    </source>
</evidence>
<evidence type="ECO:0000256" key="5">
    <source>
        <dbReference type="SAM" id="MobiDB-lite"/>
    </source>
</evidence>
<sequence>MAGIRRPTVMLRSLLPQRVVSGLPHCPSQRRWAQVHDVRYLATHNTREAVLAKYKEKLDRKAKEEGLSNIDELKQAYQDRITELRKKSTVPGANAPFDAAAAATASIPQQAPSPTSPFPPPPPPPAQPDLGHQPVPPSSAGPTSSSPPPPPPSSSVPKPPPAGIKTLSSFVDVAKMRDLPPREIEYLWRLRHAGAATSLCGVVPAATYAALERAARRHPQFVLPLPARRAGADAGRGEGREGGGGAAAASIHFLQWAFPAPDTATVVFTHLAEYKLRGEFSAPHTAVTLHAELARDKGVVLMQGGVVEGRGVDVDEGRWLVMCLQKFYAMGEQPEEESAVAREGKERRKRLLEMFSRGDEGFKVEELVEEAERI</sequence>
<keyword evidence="7" id="KW-1185">Reference proteome</keyword>
<accession>A0A6A6NMD3</accession>
<keyword evidence="3" id="KW-0809">Transit peptide</keyword>
<dbReference type="EMBL" id="MU001708">
    <property type="protein sequence ID" value="KAF2452494.1"/>
    <property type="molecule type" value="Genomic_DNA"/>
</dbReference>
<evidence type="ECO:0000313" key="7">
    <source>
        <dbReference type="Proteomes" id="UP000799766"/>
    </source>
</evidence>
<protein>
    <submittedName>
        <fullName evidence="6">ATP11 protein-domain-containing protein</fullName>
    </submittedName>
</protein>